<keyword evidence="1" id="KW-1133">Transmembrane helix</keyword>
<evidence type="ECO:0000313" key="3">
    <source>
        <dbReference type="Proteomes" id="UP000292302"/>
    </source>
</evidence>
<accession>A0A4Q9QN99</accession>
<sequence length="172" mass="19510">MSFDTGIFIALLALLVSCVSMGVSLYNVVRDRARIKAYSSIYYDHSRSLEPDPSLRIRVVNVGRRPVMLAYLVKSSREGEWASTLRPIQPPEESGGQLGVWIDKAMLAQHSALRLAEREVFEMLIHREDYGFHLCNCSGDSVLEAEKLYVEDVQGRRYFVKGSRKNIARLIS</sequence>
<dbReference type="RefSeq" id="WP_131180079.1">
    <property type="nucleotide sequence ID" value="NZ_QJUI01000008.1"/>
</dbReference>
<name>A0A4Q9QN99_9GAMM</name>
<proteinExistence type="predicted"/>
<evidence type="ECO:0000313" key="2">
    <source>
        <dbReference type="EMBL" id="TBU80295.1"/>
    </source>
</evidence>
<dbReference type="EMBL" id="QJUI01000008">
    <property type="protein sequence ID" value="TBU80295.1"/>
    <property type="molecule type" value="Genomic_DNA"/>
</dbReference>
<keyword evidence="1" id="KW-0472">Membrane</keyword>
<comment type="caution">
    <text evidence="2">The sequence shown here is derived from an EMBL/GenBank/DDBJ whole genome shotgun (WGS) entry which is preliminary data.</text>
</comment>
<evidence type="ECO:0000256" key="1">
    <source>
        <dbReference type="SAM" id="Phobius"/>
    </source>
</evidence>
<feature type="transmembrane region" description="Helical" evidence="1">
    <location>
        <begin position="6"/>
        <end position="29"/>
    </location>
</feature>
<dbReference type="Proteomes" id="UP000292302">
    <property type="component" value="Unassembled WGS sequence"/>
</dbReference>
<protein>
    <submittedName>
        <fullName evidence="2">Uncharacterized protein</fullName>
    </submittedName>
</protein>
<reference evidence="2 3" key="1">
    <citation type="submission" date="2018-06" db="EMBL/GenBank/DDBJ databases">
        <title>Three novel Pseudomonas species isolated from symptomatic oak.</title>
        <authorList>
            <person name="Bueno-Gonzalez V."/>
            <person name="Brady C."/>
        </authorList>
    </citation>
    <scope>NUCLEOTIDE SEQUENCE [LARGE SCALE GENOMIC DNA]</scope>
    <source>
        <strain evidence="2 3">P9A</strain>
    </source>
</reference>
<dbReference type="AlphaFoldDB" id="A0A4Q9QN99"/>
<organism evidence="2 3">
    <name type="scientific">Phytopseudomonas daroniae</name>
    <dbReference type="NCBI Taxonomy" id="2487519"/>
    <lineage>
        <taxon>Bacteria</taxon>
        <taxon>Pseudomonadati</taxon>
        <taxon>Pseudomonadota</taxon>
        <taxon>Gammaproteobacteria</taxon>
        <taxon>Pseudomonadales</taxon>
        <taxon>Pseudomonadaceae</taxon>
        <taxon>Phytopseudomonas</taxon>
    </lineage>
</organism>
<gene>
    <name evidence="2" type="ORF">DNK06_11015</name>
</gene>
<keyword evidence="3" id="KW-1185">Reference proteome</keyword>
<keyword evidence="1" id="KW-0812">Transmembrane</keyword>